<feature type="binding site" evidence="4">
    <location>
        <begin position="138"/>
        <end position="141"/>
    </location>
    <ligand>
        <name>GTP</name>
        <dbReference type="ChEBI" id="CHEBI:37565"/>
    </ligand>
</feature>
<reference evidence="8" key="1">
    <citation type="submission" date="2022-10" db="EMBL/GenBank/DDBJ databases">
        <title>Genome assembly of Pristionchus species.</title>
        <authorList>
            <person name="Yoshida K."/>
            <person name="Sommer R.J."/>
        </authorList>
    </citation>
    <scope>NUCLEOTIDE SEQUENCE [LARGE SCALE GENOMIC DNA]</scope>
    <source>
        <strain evidence="8">RS5460</strain>
    </source>
</reference>
<feature type="binding site" evidence="4">
    <location>
        <begin position="36"/>
        <end position="43"/>
    </location>
    <ligand>
        <name>GTP</name>
        <dbReference type="ChEBI" id="CHEBI:37565"/>
    </ligand>
</feature>
<dbReference type="InterPro" id="IPR024156">
    <property type="entry name" value="Small_GTPase_ARF"/>
</dbReference>
<dbReference type="AlphaFoldDB" id="A0AAN5I055"/>
<dbReference type="Proteomes" id="UP001328107">
    <property type="component" value="Unassembled WGS sequence"/>
</dbReference>
<dbReference type="Pfam" id="PF00025">
    <property type="entry name" value="Arf"/>
    <property type="match status" value="1"/>
</dbReference>
<keyword evidence="8" id="KW-1185">Reference proteome</keyword>
<feature type="binding site" evidence="4">
    <location>
        <position position="82"/>
    </location>
    <ligand>
        <name>GTP</name>
        <dbReference type="ChEBI" id="CHEBI:37565"/>
    </ligand>
</feature>
<dbReference type="EMBL" id="BTRK01000004">
    <property type="protein sequence ID" value="GMR47067.1"/>
    <property type="molecule type" value="Genomic_DNA"/>
</dbReference>
<dbReference type="PROSITE" id="PS51417">
    <property type="entry name" value="ARF"/>
    <property type="match status" value="1"/>
</dbReference>
<keyword evidence="2 4" id="KW-0547">Nucleotide-binding</keyword>
<name>A0AAN5I055_9BILA</name>
<keyword evidence="3 4" id="KW-0342">GTP-binding</keyword>
<evidence type="ECO:0000313" key="8">
    <source>
        <dbReference type="Proteomes" id="UP001328107"/>
    </source>
</evidence>
<comment type="caution">
    <text evidence="7">The sequence shown here is derived from an EMBL/GenBank/DDBJ whole genome shotgun (WGS) entry which is preliminary data.</text>
</comment>
<dbReference type="GO" id="GO:0030010">
    <property type="term" value="P:establishment of cell polarity"/>
    <property type="evidence" value="ECO:0007669"/>
    <property type="project" value="UniProtKB-ARBA"/>
</dbReference>
<comment type="similarity">
    <text evidence="1 6">Belongs to the small GTPase superfamily. Arf family.</text>
</comment>
<dbReference type="PRINTS" id="PR00328">
    <property type="entry name" value="SAR1GTPBP"/>
</dbReference>
<evidence type="ECO:0000256" key="2">
    <source>
        <dbReference type="ARBA" id="ARBA00022741"/>
    </source>
</evidence>
<evidence type="ECO:0000256" key="6">
    <source>
        <dbReference type="RuleBase" id="RU003925"/>
    </source>
</evidence>
<evidence type="ECO:0008006" key="9">
    <source>
        <dbReference type="Google" id="ProtNLM"/>
    </source>
</evidence>
<evidence type="ECO:0000256" key="1">
    <source>
        <dbReference type="ARBA" id="ARBA00010290"/>
    </source>
</evidence>
<feature type="binding site" evidence="5">
    <location>
        <position position="43"/>
    </location>
    <ligand>
        <name>Mg(2+)</name>
        <dbReference type="ChEBI" id="CHEBI:18420"/>
    </ligand>
</feature>
<organism evidence="7 8">
    <name type="scientific">Pristionchus mayeri</name>
    <dbReference type="NCBI Taxonomy" id="1317129"/>
    <lineage>
        <taxon>Eukaryota</taxon>
        <taxon>Metazoa</taxon>
        <taxon>Ecdysozoa</taxon>
        <taxon>Nematoda</taxon>
        <taxon>Chromadorea</taxon>
        <taxon>Rhabditida</taxon>
        <taxon>Rhabditina</taxon>
        <taxon>Diplogasteromorpha</taxon>
        <taxon>Diplogasteroidea</taxon>
        <taxon>Neodiplogasteridae</taxon>
        <taxon>Pristionchus</taxon>
    </lineage>
</organism>
<dbReference type="Gene3D" id="3.40.50.300">
    <property type="entry name" value="P-loop containing nucleotide triphosphate hydrolases"/>
    <property type="match status" value="1"/>
</dbReference>
<dbReference type="NCBIfam" id="TIGR00231">
    <property type="entry name" value="small_GTP"/>
    <property type="match status" value="1"/>
</dbReference>
<dbReference type="GO" id="GO:0005525">
    <property type="term" value="F:GTP binding"/>
    <property type="evidence" value="ECO:0007669"/>
    <property type="project" value="UniProtKB-KW"/>
</dbReference>
<feature type="binding site" evidence="5">
    <location>
        <position position="60"/>
    </location>
    <ligand>
        <name>Mg(2+)</name>
        <dbReference type="ChEBI" id="CHEBI:18420"/>
    </ligand>
</feature>
<dbReference type="SMART" id="SM00178">
    <property type="entry name" value="SAR"/>
    <property type="match status" value="1"/>
</dbReference>
<dbReference type="InterPro" id="IPR027417">
    <property type="entry name" value="P-loop_NTPase"/>
</dbReference>
<feature type="non-terminal residue" evidence="7">
    <location>
        <position position="1"/>
    </location>
</feature>
<dbReference type="SMART" id="SM00177">
    <property type="entry name" value="ARF"/>
    <property type="match status" value="1"/>
</dbReference>
<accession>A0AAN5I055</accession>
<dbReference type="GO" id="GO:0046872">
    <property type="term" value="F:metal ion binding"/>
    <property type="evidence" value="ECO:0007669"/>
    <property type="project" value="UniProtKB-KW"/>
</dbReference>
<gene>
    <name evidence="7" type="ORF">PMAYCL1PPCAC_17262</name>
</gene>
<dbReference type="GO" id="GO:0003924">
    <property type="term" value="F:GTPase activity"/>
    <property type="evidence" value="ECO:0007669"/>
    <property type="project" value="InterPro"/>
</dbReference>
<sequence>TGVHWIITDNSTMGLILTRFWRLFTTERSLRILMLGLDGAGKTTILYKLKLGELVTTIPTIGFNVEQVEFRSITFTIWDVGGQKRIRALWKYYFQNTQALIYVVDSSDVERIEESKEELHAILNDSDMTETKLLVFANKQDLPNALDTATLVEKLGLNSMRGREWYIQSSNAKTSEGLFEGLTWLEQALRNVK</sequence>
<evidence type="ECO:0000256" key="5">
    <source>
        <dbReference type="PIRSR" id="PIRSR606689-2"/>
    </source>
</evidence>
<dbReference type="FunFam" id="3.40.50.300:FF:000412">
    <property type="entry name" value="ADP-ribosylation factor 1"/>
    <property type="match status" value="1"/>
</dbReference>
<dbReference type="InterPro" id="IPR005225">
    <property type="entry name" value="Small_GTP-bd"/>
</dbReference>
<keyword evidence="5" id="KW-0460">Magnesium</keyword>
<evidence type="ECO:0000256" key="3">
    <source>
        <dbReference type="ARBA" id="ARBA00023134"/>
    </source>
</evidence>
<keyword evidence="5" id="KW-0479">Metal-binding</keyword>
<dbReference type="PANTHER" id="PTHR11711">
    <property type="entry name" value="ADP RIBOSYLATION FACTOR-RELATED"/>
    <property type="match status" value="1"/>
</dbReference>
<evidence type="ECO:0000256" key="4">
    <source>
        <dbReference type="PIRSR" id="PIRSR606689-1"/>
    </source>
</evidence>
<dbReference type="CDD" id="cd00878">
    <property type="entry name" value="Arf_Arl"/>
    <property type="match status" value="1"/>
</dbReference>
<evidence type="ECO:0000313" key="7">
    <source>
        <dbReference type="EMBL" id="GMR47067.1"/>
    </source>
</evidence>
<dbReference type="InterPro" id="IPR006689">
    <property type="entry name" value="Small_GTPase_ARF/SAR"/>
</dbReference>
<dbReference type="SUPFAM" id="SSF52540">
    <property type="entry name" value="P-loop containing nucleoside triphosphate hydrolases"/>
    <property type="match status" value="1"/>
</dbReference>
<proteinExistence type="inferred from homology"/>
<protein>
    <recommendedName>
        <fullName evidence="9">ADP ribosylation factor</fullName>
    </recommendedName>
</protein>